<name>A0ACC6TH42_9MICC</name>
<comment type="caution">
    <text evidence="1">The sequence shown here is derived from an EMBL/GenBank/DDBJ whole genome shotgun (WGS) entry which is preliminary data.</text>
</comment>
<organism evidence="1 2">
    <name type="scientific">Arthrobacter nitrophenolicus</name>
    <dbReference type="NCBI Taxonomy" id="683150"/>
    <lineage>
        <taxon>Bacteria</taxon>
        <taxon>Bacillati</taxon>
        <taxon>Actinomycetota</taxon>
        <taxon>Actinomycetes</taxon>
        <taxon>Micrococcales</taxon>
        <taxon>Micrococcaceae</taxon>
        <taxon>Arthrobacter</taxon>
    </lineage>
</organism>
<dbReference type="EMBL" id="JBEPNJ010000011">
    <property type="protein sequence ID" value="MET3773072.1"/>
    <property type="molecule type" value="Genomic_DNA"/>
</dbReference>
<keyword evidence="2" id="KW-1185">Reference proteome</keyword>
<gene>
    <name evidence="1" type="ORF">ABIC98_002732</name>
</gene>
<protein>
    <submittedName>
        <fullName evidence="1">Short-subunit dehydrogenase</fullName>
    </submittedName>
</protein>
<sequence length="257" mass="27631">MTARTSGNTALITGASAGLGAEFARQLAAQGTNLVLVARNRARLEEAAAGLERRYGITAEVLPADLTDDAGVAAVVARLADPERPVGFLVNNAGIGLLHNFEDNRISEEKKHLKLHGETAMVLTHAALKGMLERRSGRIINVASIAAFLPRGTYSAAKAWLVSFSRWANLAYRKQGIKVTAVCPGFTHTEFHDRMGMDKSVAPSWAWLHADRVVREGLADNERGRPVSIPSKRYKLVAAVARVAPAKLVAGPARKPK</sequence>
<accession>A0ACC6TH42</accession>
<proteinExistence type="predicted"/>
<evidence type="ECO:0000313" key="1">
    <source>
        <dbReference type="EMBL" id="MET3773072.1"/>
    </source>
</evidence>
<evidence type="ECO:0000313" key="2">
    <source>
        <dbReference type="Proteomes" id="UP001549207"/>
    </source>
</evidence>
<reference evidence="1" key="1">
    <citation type="submission" date="2024-06" db="EMBL/GenBank/DDBJ databases">
        <title>Genomic Encyclopedia of Type Strains, Phase IV (KMG-IV): sequencing the most valuable type-strain genomes for metagenomic binning, comparative biology and taxonomic classification.</title>
        <authorList>
            <person name="Goeker M."/>
        </authorList>
    </citation>
    <scope>NUCLEOTIDE SEQUENCE</scope>
    <source>
        <strain evidence="1">SJCon</strain>
    </source>
</reference>
<dbReference type="Proteomes" id="UP001549207">
    <property type="component" value="Unassembled WGS sequence"/>
</dbReference>